<dbReference type="Pfam" id="PF02464">
    <property type="entry name" value="CinA"/>
    <property type="match status" value="1"/>
</dbReference>
<dbReference type="SMART" id="SM00852">
    <property type="entry name" value="MoCF_biosynth"/>
    <property type="match status" value="1"/>
</dbReference>
<dbReference type="InterPro" id="IPR041424">
    <property type="entry name" value="CinA_KH"/>
</dbReference>
<dbReference type="Proteomes" id="UP000677305">
    <property type="component" value="Chromosome"/>
</dbReference>
<evidence type="ECO:0000259" key="2">
    <source>
        <dbReference type="SMART" id="SM00852"/>
    </source>
</evidence>
<keyword evidence="4" id="KW-1185">Reference proteome</keyword>
<protein>
    <recommendedName>
        <fullName evidence="1">Putative competence-damage inducible protein</fullName>
    </recommendedName>
</protein>
<gene>
    <name evidence="1" type="primary">cinA</name>
    <name evidence="3" type="ORF">HYG85_24005</name>
</gene>
<dbReference type="NCBIfam" id="NF001813">
    <property type="entry name" value="PRK00549.1"/>
    <property type="match status" value="1"/>
</dbReference>
<dbReference type="InterPro" id="IPR050101">
    <property type="entry name" value="CinA"/>
</dbReference>
<dbReference type="SUPFAM" id="SSF142433">
    <property type="entry name" value="CinA-like"/>
    <property type="match status" value="1"/>
</dbReference>
<comment type="similarity">
    <text evidence="1">Belongs to the CinA family.</text>
</comment>
<evidence type="ECO:0000313" key="3">
    <source>
        <dbReference type="EMBL" id="QUH31831.1"/>
    </source>
</evidence>
<organism evidence="3 4">
    <name type="scientific">Vallitalea guaymasensis</name>
    <dbReference type="NCBI Taxonomy" id="1185412"/>
    <lineage>
        <taxon>Bacteria</taxon>
        <taxon>Bacillati</taxon>
        <taxon>Bacillota</taxon>
        <taxon>Clostridia</taxon>
        <taxon>Lachnospirales</taxon>
        <taxon>Vallitaleaceae</taxon>
        <taxon>Vallitalea</taxon>
    </lineage>
</organism>
<dbReference type="KEGG" id="vgu:HYG85_24005"/>
<dbReference type="InterPro" id="IPR008136">
    <property type="entry name" value="CinA_C"/>
</dbReference>
<dbReference type="PIRSF" id="PIRSF006728">
    <property type="entry name" value="CinA"/>
    <property type="match status" value="1"/>
</dbReference>
<dbReference type="NCBIfam" id="TIGR00200">
    <property type="entry name" value="cinA_nterm"/>
    <property type="match status" value="1"/>
</dbReference>
<dbReference type="InterPro" id="IPR008135">
    <property type="entry name" value="Competence-induced_CinA"/>
</dbReference>
<dbReference type="HAMAP" id="MF_00226_B">
    <property type="entry name" value="CinA_B"/>
    <property type="match status" value="1"/>
</dbReference>
<evidence type="ECO:0000256" key="1">
    <source>
        <dbReference type="HAMAP-Rule" id="MF_00226"/>
    </source>
</evidence>
<dbReference type="CDD" id="cd00885">
    <property type="entry name" value="cinA"/>
    <property type="match status" value="1"/>
</dbReference>
<dbReference type="PANTHER" id="PTHR13939:SF0">
    <property type="entry name" value="NMN AMIDOHYDROLASE-LIKE PROTEIN YFAY"/>
    <property type="match status" value="1"/>
</dbReference>
<dbReference type="Pfam" id="PF18146">
    <property type="entry name" value="CinA_KH"/>
    <property type="match status" value="1"/>
</dbReference>
<feature type="domain" description="MoaB/Mog" evidence="2">
    <location>
        <begin position="4"/>
        <end position="171"/>
    </location>
</feature>
<dbReference type="Gene3D" id="3.30.70.2860">
    <property type="match status" value="1"/>
</dbReference>
<evidence type="ECO:0000313" key="4">
    <source>
        <dbReference type="Proteomes" id="UP000677305"/>
    </source>
</evidence>
<dbReference type="InterPro" id="IPR036653">
    <property type="entry name" value="CinA-like_C"/>
</dbReference>
<dbReference type="PANTHER" id="PTHR13939">
    <property type="entry name" value="NICOTINAMIDE-NUCLEOTIDE AMIDOHYDROLASE PNCC"/>
    <property type="match status" value="1"/>
</dbReference>
<proteinExistence type="inferred from homology"/>
<dbReference type="AlphaFoldDB" id="A0A8J8MF83"/>
<dbReference type="Gene3D" id="3.90.950.20">
    <property type="entry name" value="CinA-like"/>
    <property type="match status" value="1"/>
</dbReference>
<dbReference type="InterPro" id="IPR036425">
    <property type="entry name" value="MoaB/Mog-like_dom_sf"/>
</dbReference>
<sequence length="409" mass="44892">MTAEIIAIGTELLLGDILNTNARYLSRQLADMGISVYYQSVVGDNVDRLQETIENAMNRTSIIITTGGLGPTTDDLSKETIAQVLGLPLIEHEESKKRIVDFFKQRDIPMTENNLKQAYIPEGAIVLENDNGTAPGFIVKTKNNIIIVLPGPPSEMVPMFEKGVKKELKKLNEGVIFSRTLKLCGIGESTVANILQDVIDNQTNPTIAPYAKDGEVHLRITAKTNEESKAIKLIDAMEQKVADHVGEYIYTTDEKTLEETIVHIMKNKNLTLSVAESCTGGLLSGRIINCSGVSDVYKEGFITYSNEAKMKYLGVRKDTLEEFGAVSEETAREMAEGLIDKCDTSASISITGIAGPTGGTEEKPIGLVYIGVSYKGVTTVKKCNFYGNRQKIRTRAVVESLIMLWNKIK</sequence>
<dbReference type="SUPFAM" id="SSF53218">
    <property type="entry name" value="Molybdenum cofactor biosynthesis proteins"/>
    <property type="match status" value="1"/>
</dbReference>
<dbReference type="EMBL" id="CP058561">
    <property type="protein sequence ID" value="QUH31831.1"/>
    <property type="molecule type" value="Genomic_DNA"/>
</dbReference>
<dbReference type="Pfam" id="PF00994">
    <property type="entry name" value="MoCF_biosynth"/>
    <property type="match status" value="1"/>
</dbReference>
<accession>A0A8J8MF83</accession>
<reference evidence="3 4" key="1">
    <citation type="submission" date="2020-07" db="EMBL/GenBank/DDBJ databases">
        <title>Vallitalea guaymasensis genome.</title>
        <authorList>
            <person name="Postec A."/>
        </authorList>
    </citation>
    <scope>NUCLEOTIDE SEQUENCE [LARGE SCALE GENOMIC DNA]</scope>
    <source>
        <strain evidence="3 4">Ra1766G1</strain>
    </source>
</reference>
<dbReference type="InterPro" id="IPR001453">
    <property type="entry name" value="MoaB/Mog_dom"/>
</dbReference>
<dbReference type="NCBIfam" id="TIGR00199">
    <property type="entry name" value="PncC_domain"/>
    <property type="match status" value="1"/>
</dbReference>
<dbReference type="NCBIfam" id="TIGR00177">
    <property type="entry name" value="molyb_syn"/>
    <property type="match status" value="1"/>
</dbReference>
<dbReference type="RefSeq" id="WP_212691753.1">
    <property type="nucleotide sequence ID" value="NZ_CP058561.1"/>
</dbReference>
<dbReference type="Gene3D" id="3.40.980.10">
    <property type="entry name" value="MoaB/Mog-like domain"/>
    <property type="match status" value="1"/>
</dbReference>
<name>A0A8J8MF83_9FIRM</name>